<dbReference type="GO" id="GO:0003677">
    <property type="term" value="F:DNA binding"/>
    <property type="evidence" value="ECO:0007669"/>
    <property type="project" value="UniProtKB-KW"/>
</dbReference>
<dbReference type="SUPFAM" id="SSF46785">
    <property type="entry name" value="Winged helix' DNA-binding domain"/>
    <property type="match status" value="1"/>
</dbReference>
<dbReference type="InterPro" id="IPR036388">
    <property type="entry name" value="WH-like_DNA-bd_sf"/>
</dbReference>
<dbReference type="PANTHER" id="PTHR30118:SF15">
    <property type="entry name" value="TRANSCRIPTIONAL REGULATORY PROTEIN"/>
    <property type="match status" value="1"/>
</dbReference>
<dbReference type="PANTHER" id="PTHR30118">
    <property type="entry name" value="HTH-TYPE TRANSCRIPTIONAL REGULATOR LEUO-RELATED"/>
    <property type="match status" value="1"/>
</dbReference>
<dbReference type="AlphaFoldDB" id="A0A4S4FGI7"/>
<dbReference type="SUPFAM" id="SSF53850">
    <property type="entry name" value="Periplasmic binding protein-like II"/>
    <property type="match status" value="1"/>
</dbReference>
<organism evidence="6 7">
    <name type="scientific">Naasia lichenicola</name>
    <dbReference type="NCBI Taxonomy" id="2565933"/>
    <lineage>
        <taxon>Bacteria</taxon>
        <taxon>Bacillati</taxon>
        <taxon>Actinomycetota</taxon>
        <taxon>Actinomycetes</taxon>
        <taxon>Micrococcales</taxon>
        <taxon>Microbacteriaceae</taxon>
        <taxon>Naasia</taxon>
    </lineage>
</organism>
<evidence type="ECO:0000256" key="4">
    <source>
        <dbReference type="ARBA" id="ARBA00023163"/>
    </source>
</evidence>
<dbReference type="Gene3D" id="1.10.10.10">
    <property type="entry name" value="Winged helix-like DNA-binding domain superfamily/Winged helix DNA-binding domain"/>
    <property type="match status" value="1"/>
</dbReference>
<name>A0A4S4FGI7_9MICO</name>
<dbReference type="InterPro" id="IPR050389">
    <property type="entry name" value="LysR-type_TF"/>
</dbReference>
<evidence type="ECO:0000313" key="6">
    <source>
        <dbReference type="EMBL" id="THG28145.1"/>
    </source>
</evidence>
<dbReference type="EMBL" id="SSSM01000007">
    <property type="protein sequence ID" value="THG28145.1"/>
    <property type="molecule type" value="Genomic_DNA"/>
</dbReference>
<dbReference type="Gene3D" id="3.40.190.10">
    <property type="entry name" value="Periplasmic binding protein-like II"/>
    <property type="match status" value="2"/>
</dbReference>
<proteinExistence type="inferred from homology"/>
<dbReference type="GO" id="GO:0003700">
    <property type="term" value="F:DNA-binding transcription factor activity"/>
    <property type="evidence" value="ECO:0007669"/>
    <property type="project" value="InterPro"/>
</dbReference>
<evidence type="ECO:0000256" key="1">
    <source>
        <dbReference type="ARBA" id="ARBA00009437"/>
    </source>
</evidence>
<gene>
    <name evidence="6" type="ORF">E6C64_18710</name>
</gene>
<comment type="caution">
    <text evidence="6">The sequence shown here is derived from an EMBL/GenBank/DDBJ whole genome shotgun (WGS) entry which is preliminary data.</text>
</comment>
<evidence type="ECO:0000313" key="7">
    <source>
        <dbReference type="Proteomes" id="UP000309133"/>
    </source>
</evidence>
<sequence>MNRVPAGLARLDLNLLVSLDALLTERSVTRAAGKLGLSQPALSASLARLRLHFADEILARDGNSYRLTPLAVRLAEQTSSALDAARKVFANEALFDPRTSTREFSIYGSDFGIADVGSAVTAVAADQAPGVRFRFMHHTPAIVDDAQVSLRTVDGMLLPRGFITGFPFVDIYQDEWVCLVAAENEQVGDVLTPQNLAELPWVYTYHSRSVSLAAARQLQELGIEPIVDCVVEGFLTLPFFIAGTNRLGLVQSRMADRMLAMGDLRIVALPFDPPTIDGALWWHPMHSEDPGHQWMRDVFLAASRLVTAG</sequence>
<accession>A0A4S4FGI7</accession>
<keyword evidence="2" id="KW-0805">Transcription regulation</keyword>
<dbReference type="InterPro" id="IPR005119">
    <property type="entry name" value="LysR_subst-bd"/>
</dbReference>
<evidence type="ECO:0000256" key="2">
    <source>
        <dbReference type="ARBA" id="ARBA00023015"/>
    </source>
</evidence>
<dbReference type="PROSITE" id="PS50931">
    <property type="entry name" value="HTH_LYSR"/>
    <property type="match status" value="1"/>
</dbReference>
<evidence type="ECO:0000259" key="5">
    <source>
        <dbReference type="PROSITE" id="PS50931"/>
    </source>
</evidence>
<protein>
    <submittedName>
        <fullName evidence="6">LysR family transcriptional regulator</fullName>
    </submittedName>
</protein>
<keyword evidence="7" id="KW-1185">Reference proteome</keyword>
<dbReference type="PRINTS" id="PR00039">
    <property type="entry name" value="HTHLYSR"/>
</dbReference>
<dbReference type="Pfam" id="PF03466">
    <property type="entry name" value="LysR_substrate"/>
    <property type="match status" value="1"/>
</dbReference>
<keyword evidence="4" id="KW-0804">Transcription</keyword>
<dbReference type="InterPro" id="IPR000847">
    <property type="entry name" value="LysR_HTH_N"/>
</dbReference>
<reference evidence="6 7" key="1">
    <citation type="submission" date="2019-04" db="EMBL/GenBank/DDBJ databases">
        <authorList>
            <person name="Jiang L."/>
        </authorList>
    </citation>
    <scope>NUCLEOTIDE SEQUENCE [LARGE SCALE GENOMIC DNA]</scope>
    <source>
        <strain evidence="6 7">YIM 131853</strain>
    </source>
</reference>
<comment type="similarity">
    <text evidence="1">Belongs to the LysR transcriptional regulatory family.</text>
</comment>
<dbReference type="InterPro" id="IPR036390">
    <property type="entry name" value="WH_DNA-bd_sf"/>
</dbReference>
<dbReference type="Pfam" id="PF00126">
    <property type="entry name" value="HTH_1"/>
    <property type="match status" value="1"/>
</dbReference>
<keyword evidence="3" id="KW-0238">DNA-binding</keyword>
<evidence type="ECO:0000256" key="3">
    <source>
        <dbReference type="ARBA" id="ARBA00023125"/>
    </source>
</evidence>
<dbReference type="Proteomes" id="UP000309133">
    <property type="component" value="Unassembled WGS sequence"/>
</dbReference>
<feature type="domain" description="HTH lysR-type" evidence="5">
    <location>
        <begin position="11"/>
        <end position="68"/>
    </location>
</feature>